<dbReference type="RefSeq" id="XP_024707760.1">
    <property type="nucleotide sequence ID" value="XM_024845439.1"/>
</dbReference>
<comment type="caution">
    <text evidence="1">The sequence shown here is derived from an EMBL/GenBank/DDBJ whole genome shotgun (WGS) entry which is preliminary data.</text>
</comment>
<dbReference type="EMBL" id="MSFO01000002">
    <property type="protein sequence ID" value="PLB52458.1"/>
    <property type="molecule type" value="Genomic_DNA"/>
</dbReference>
<evidence type="ECO:0000313" key="1">
    <source>
        <dbReference type="EMBL" id="PLB52458.1"/>
    </source>
</evidence>
<dbReference type="STRING" id="1392250.A0A2I2GHV2"/>
<dbReference type="VEuPathDB" id="FungiDB:P170DRAFT_378290"/>
<reference evidence="1 2" key="1">
    <citation type="submission" date="2016-12" db="EMBL/GenBank/DDBJ databases">
        <title>The genomes of Aspergillus section Nigri reveals drivers in fungal speciation.</title>
        <authorList>
            <consortium name="DOE Joint Genome Institute"/>
            <person name="Vesth T.C."/>
            <person name="Nybo J."/>
            <person name="Theobald S."/>
            <person name="Brandl J."/>
            <person name="Frisvad J.C."/>
            <person name="Nielsen K.F."/>
            <person name="Lyhne E.K."/>
            <person name="Kogle M.E."/>
            <person name="Kuo A."/>
            <person name="Riley R."/>
            <person name="Clum A."/>
            <person name="Nolan M."/>
            <person name="Lipzen A."/>
            <person name="Salamov A."/>
            <person name="Henrissat B."/>
            <person name="Wiebenga A."/>
            <person name="De Vries R.P."/>
            <person name="Grigoriev I.V."/>
            <person name="Mortensen U.H."/>
            <person name="Andersen M.R."/>
            <person name="Baker S.E."/>
        </authorList>
    </citation>
    <scope>NUCLEOTIDE SEQUENCE [LARGE SCALE GENOMIC DNA]</scope>
    <source>
        <strain evidence="1 2">IBT 23096</strain>
    </source>
</reference>
<evidence type="ECO:0000313" key="2">
    <source>
        <dbReference type="Proteomes" id="UP000234275"/>
    </source>
</evidence>
<dbReference type="GeneID" id="36553139"/>
<gene>
    <name evidence="1" type="ORF">P170DRAFT_378290</name>
</gene>
<dbReference type="Gene3D" id="3.40.50.150">
    <property type="entry name" value="Vaccinia Virus protein VP39"/>
    <property type="match status" value="1"/>
</dbReference>
<sequence>MDNFMDMTKKAGHTAELERLAALHATYYDAMDGKLVLAPLDLQEPGKKILDCGTADGIWLRDVRNSAPAGHQYFGSDIEPELFPEETDGMIYFPQSFSEPWADEHKDAFDLVHVRGSLAGSSPKRPVDVIRGLASVTKPGGWVQLMELNAFSAPSNGPAMTDFARMASEIWAGIKVGDFANELKSMLEEVGLQNVQENRVIVSLGKKAKPELHSKSIHGVTGPIRPLVSVARSVSNSFTDEQLSSLPDRVRDELETEGGRIEMVVAWGQRI</sequence>
<dbReference type="OrthoDB" id="184880at2759"/>
<dbReference type="PANTHER" id="PTHR43591">
    <property type="entry name" value="METHYLTRANSFERASE"/>
    <property type="match status" value="1"/>
</dbReference>
<name>A0A2I2GHV2_9EURO</name>
<organism evidence="1 2">
    <name type="scientific">Aspergillus steynii IBT 23096</name>
    <dbReference type="NCBI Taxonomy" id="1392250"/>
    <lineage>
        <taxon>Eukaryota</taxon>
        <taxon>Fungi</taxon>
        <taxon>Dikarya</taxon>
        <taxon>Ascomycota</taxon>
        <taxon>Pezizomycotina</taxon>
        <taxon>Eurotiomycetes</taxon>
        <taxon>Eurotiomycetidae</taxon>
        <taxon>Eurotiales</taxon>
        <taxon>Aspergillaceae</taxon>
        <taxon>Aspergillus</taxon>
        <taxon>Aspergillus subgen. Circumdati</taxon>
    </lineage>
</organism>
<evidence type="ECO:0008006" key="3">
    <source>
        <dbReference type="Google" id="ProtNLM"/>
    </source>
</evidence>
<protein>
    <recommendedName>
        <fullName evidence="3">S-adenosyl-L-methionine-dependent methyltransferase</fullName>
    </recommendedName>
</protein>
<dbReference type="Pfam" id="PF13489">
    <property type="entry name" value="Methyltransf_23"/>
    <property type="match status" value="1"/>
</dbReference>
<dbReference type="PANTHER" id="PTHR43591:SF105">
    <property type="entry name" value="METHYLTRANSFERASE DOMAIN-CONTAINING PROTEIN-RELATED"/>
    <property type="match status" value="1"/>
</dbReference>
<dbReference type="SUPFAM" id="SSF53335">
    <property type="entry name" value="S-adenosyl-L-methionine-dependent methyltransferases"/>
    <property type="match status" value="1"/>
</dbReference>
<proteinExistence type="predicted"/>
<accession>A0A2I2GHV2</accession>
<dbReference type="InterPro" id="IPR029063">
    <property type="entry name" value="SAM-dependent_MTases_sf"/>
</dbReference>
<keyword evidence="2" id="KW-1185">Reference proteome</keyword>
<dbReference type="GO" id="GO:0008168">
    <property type="term" value="F:methyltransferase activity"/>
    <property type="evidence" value="ECO:0007669"/>
    <property type="project" value="TreeGrafter"/>
</dbReference>
<dbReference type="AlphaFoldDB" id="A0A2I2GHV2"/>
<dbReference type="CDD" id="cd02440">
    <property type="entry name" value="AdoMet_MTases"/>
    <property type="match status" value="1"/>
</dbReference>
<dbReference type="Proteomes" id="UP000234275">
    <property type="component" value="Unassembled WGS sequence"/>
</dbReference>